<gene>
    <name evidence="6" type="ORF">AFA_14375</name>
</gene>
<feature type="transmembrane region" description="Helical" evidence="5">
    <location>
        <begin position="36"/>
        <end position="59"/>
    </location>
</feature>
<evidence type="ECO:0008006" key="8">
    <source>
        <dbReference type="Google" id="ProtNLM"/>
    </source>
</evidence>
<dbReference type="InterPro" id="IPR059112">
    <property type="entry name" value="CysZ/EI24"/>
</dbReference>
<feature type="transmembrane region" description="Helical" evidence="5">
    <location>
        <begin position="98"/>
        <end position="125"/>
    </location>
</feature>
<accession>A0AB33D2V5</accession>
<dbReference type="Pfam" id="PF07264">
    <property type="entry name" value="EI24"/>
    <property type="match status" value="1"/>
</dbReference>
<sequence>MSFFSSAPSRSGPAGGWASISTAFKRSLVSQFQPRMLVALVMPFLIMFVGLILLSWLLWTPLQNWLLEVLGGWNTFESVDQWLVGLGLFSLKVYLAPLLALGILLPLAGVLGLIIAAVLVMPLVLGHLQQKDYPDVIKQGHNATAYSVWNAVWVGTLFLVGWLVTLPLWIFPPFALILPVLWWVFALTRMLRVDSLVEHANVPERKYLWSRLNSQYWLIGLVFALLNLIPPAWLVLPVFSALVFAHFSLENLRRLRQQEAAAASTSLIDHDN</sequence>
<dbReference type="RefSeq" id="WP_094197519.1">
    <property type="nucleotide sequence ID" value="NZ_CP021641.1"/>
</dbReference>
<dbReference type="Proteomes" id="UP000214561">
    <property type="component" value="Chromosome"/>
</dbReference>
<comment type="subcellular location">
    <subcellularLocation>
        <location evidence="1">Membrane</location>
        <topology evidence="1">Multi-pass membrane protein</topology>
    </subcellularLocation>
</comment>
<feature type="transmembrane region" description="Helical" evidence="5">
    <location>
        <begin position="146"/>
        <end position="164"/>
    </location>
</feature>
<reference evidence="6 7" key="1">
    <citation type="submission" date="2017-05" db="EMBL/GenBank/DDBJ databases">
        <authorList>
            <person name="Qiu J.G."/>
            <person name="He J."/>
        </authorList>
    </citation>
    <scope>NUCLEOTIDE SEQUENCE [LARGE SCALE GENOMIC DNA]</scope>
    <source>
        <strain evidence="6 7">JQ135</strain>
    </source>
</reference>
<evidence type="ECO:0000313" key="7">
    <source>
        <dbReference type="Proteomes" id="UP000214561"/>
    </source>
</evidence>
<keyword evidence="2 5" id="KW-0812">Transmembrane</keyword>
<feature type="transmembrane region" description="Helical" evidence="5">
    <location>
        <begin position="170"/>
        <end position="187"/>
    </location>
</feature>
<evidence type="ECO:0000256" key="2">
    <source>
        <dbReference type="ARBA" id="ARBA00022692"/>
    </source>
</evidence>
<name>A0AB33D2V5_ALCFA</name>
<dbReference type="KEGG" id="afq:AFA_14375"/>
<evidence type="ECO:0000256" key="4">
    <source>
        <dbReference type="ARBA" id="ARBA00023136"/>
    </source>
</evidence>
<keyword evidence="4 5" id="KW-0472">Membrane</keyword>
<keyword evidence="3 5" id="KW-1133">Transmembrane helix</keyword>
<evidence type="ECO:0000256" key="3">
    <source>
        <dbReference type="ARBA" id="ARBA00022989"/>
    </source>
</evidence>
<dbReference type="AlphaFoldDB" id="A0AB33D2V5"/>
<proteinExistence type="predicted"/>
<evidence type="ECO:0000256" key="5">
    <source>
        <dbReference type="SAM" id="Phobius"/>
    </source>
</evidence>
<dbReference type="EMBL" id="CP021641">
    <property type="protein sequence ID" value="ASR90538.1"/>
    <property type="molecule type" value="Genomic_DNA"/>
</dbReference>
<protein>
    <recommendedName>
        <fullName evidence="8">EI24 domain-containing protein</fullName>
    </recommendedName>
</protein>
<evidence type="ECO:0000313" key="6">
    <source>
        <dbReference type="EMBL" id="ASR90538.1"/>
    </source>
</evidence>
<evidence type="ECO:0000256" key="1">
    <source>
        <dbReference type="ARBA" id="ARBA00004141"/>
    </source>
</evidence>
<organism evidence="6 7">
    <name type="scientific">Alcaligenes faecalis</name>
    <dbReference type="NCBI Taxonomy" id="511"/>
    <lineage>
        <taxon>Bacteria</taxon>
        <taxon>Pseudomonadati</taxon>
        <taxon>Pseudomonadota</taxon>
        <taxon>Betaproteobacteria</taxon>
        <taxon>Burkholderiales</taxon>
        <taxon>Alcaligenaceae</taxon>
        <taxon>Alcaligenes</taxon>
    </lineage>
</organism>